<dbReference type="Gene3D" id="3.40.210.20">
    <property type="entry name" value="MvaI/BcnI restriction endonuclease, catalytic domain"/>
    <property type="match status" value="1"/>
</dbReference>
<dbReference type="RefSeq" id="WP_084874262.1">
    <property type="nucleotide sequence ID" value="NZ_NCUG01000014.1"/>
</dbReference>
<evidence type="ECO:0000313" key="2">
    <source>
        <dbReference type="EMBL" id="ORO49886.1"/>
    </source>
</evidence>
<keyword evidence="2" id="KW-0255">Endonuclease</keyword>
<dbReference type="CDD" id="cd22310">
    <property type="entry name" value="BcnI-like"/>
    <property type="match status" value="1"/>
</dbReference>
<dbReference type="EMBL" id="NCUG01000014">
    <property type="protein sequence ID" value="ORO49886.1"/>
    <property type="molecule type" value="Genomic_DNA"/>
</dbReference>
<dbReference type="InterPro" id="IPR043005">
    <property type="entry name" value="MvaI_BcnI_rec"/>
</dbReference>
<dbReference type="Pfam" id="PF15515">
    <property type="entry name" value="MvaI_BcnI"/>
    <property type="match status" value="1"/>
</dbReference>
<comment type="caution">
    <text evidence="2">The sequence shown here is derived from an EMBL/GenBank/DDBJ whole genome shotgun (WGS) entry which is preliminary data.</text>
</comment>
<gene>
    <name evidence="2" type="ORF">B7725_01575</name>
</gene>
<protein>
    <submittedName>
        <fullName evidence="2">Restriction endonuclease</fullName>
    </submittedName>
</protein>
<keyword evidence="2" id="KW-0378">Hydrolase</keyword>
<reference evidence="2 3" key="1">
    <citation type="journal article" date="2016" name="Eur. J. Clin. Microbiol. Infect. Dis.">
        <title>Whole genome sequencing as a tool for phylogenetic analysis of clinical strains of Mitis group streptococci.</title>
        <authorList>
            <person name="Rasmussen L.H."/>
            <person name="Dargis R."/>
            <person name="Hojholt K."/>
            <person name="Christensen J.J."/>
            <person name="Skovgaard O."/>
            <person name="Justesen U.S."/>
            <person name="Rosenvinge F.S."/>
            <person name="Moser C."/>
            <person name="Lukjancenko O."/>
            <person name="Rasmussen S."/>
            <person name="Nielsen X.C."/>
        </authorList>
    </citation>
    <scope>NUCLEOTIDE SEQUENCE [LARGE SCALE GENOMIC DNA]</scope>
    <source>
        <strain evidence="2 3">OD_314165_09</strain>
    </source>
</reference>
<proteinExistence type="predicted"/>
<dbReference type="GO" id="GO:0004519">
    <property type="term" value="F:endonuclease activity"/>
    <property type="evidence" value="ECO:0007669"/>
    <property type="project" value="UniProtKB-KW"/>
</dbReference>
<feature type="domain" description="MvaI/BcnI restriction endonuclease" evidence="1">
    <location>
        <begin position="157"/>
        <end position="396"/>
    </location>
</feature>
<accession>A0A1X1GT35</accession>
<evidence type="ECO:0000313" key="3">
    <source>
        <dbReference type="Proteomes" id="UP000193030"/>
    </source>
</evidence>
<dbReference type="InterPro" id="IPR043004">
    <property type="entry name" value="MvaI_BcnI_cat"/>
</dbReference>
<keyword evidence="2" id="KW-0540">Nuclease</keyword>
<dbReference type="Gene3D" id="3.30.70.3570">
    <property type="entry name" value="MvaI/BcnI restriction endonuclease, recognition domain"/>
    <property type="match status" value="1"/>
</dbReference>
<dbReference type="AlphaFoldDB" id="A0A1X1GT35"/>
<dbReference type="InterPro" id="IPR029127">
    <property type="entry name" value="MvaI_BcnI"/>
</dbReference>
<dbReference type="Proteomes" id="UP000193030">
    <property type="component" value="Unassembled WGS sequence"/>
</dbReference>
<organism evidence="2 3">
    <name type="scientific">Streptococcus oralis subsp. tigurinus</name>
    <dbReference type="NCBI Taxonomy" id="1077464"/>
    <lineage>
        <taxon>Bacteria</taxon>
        <taxon>Bacillati</taxon>
        <taxon>Bacillota</taxon>
        <taxon>Bacilli</taxon>
        <taxon>Lactobacillales</taxon>
        <taxon>Streptococcaceae</taxon>
        <taxon>Streptococcus</taxon>
    </lineage>
</organism>
<name>A0A1X1GT35_STROR</name>
<sequence length="405" mass="47035">MLFEPYQDELQFIEQIHKYNEREYTVIRLTDTMLSKSIIDANVFVQDILKKYGLMDYQSLQNGEKKKLDAMLYIGEEKFETKMSCYRANARGDERFWIYGRQFKRSFHSGDLMYISVDPSSRRVININVSRGNLSDEDLAKIFGQDKIKEALSRLIPKVKEIASKGYHPNSKGIGKISPKDAGDTLENLLGIKTNNSQKADFEDLIELKSKTSKTLDTLFTLRPKFEGTPVAEFESNDRNRVSAFARLYGYESDKHPGMNSLYITIGSEMSPQNNQNFYLDVNESDRTVEIRRHENDTSQRVAYWYFEDLEKELHLKHPATLWVKAESKMNGDIAEFKYTEAELTRSPQFMTFISLIKLGVVTYDWRGYTSKEGKYEGKNHGNAWRVKNKHRNQLFGSSEVIELI</sequence>
<evidence type="ECO:0000259" key="1">
    <source>
        <dbReference type="Pfam" id="PF15515"/>
    </source>
</evidence>